<protein>
    <submittedName>
        <fullName evidence="1">DUF3164 family protein</fullName>
    </submittedName>
</protein>
<evidence type="ECO:0000313" key="2">
    <source>
        <dbReference type="Proteomes" id="UP001138894"/>
    </source>
</evidence>
<keyword evidence="2" id="KW-1185">Reference proteome</keyword>
<dbReference type="AlphaFoldDB" id="A0A9X1F781"/>
<dbReference type="Proteomes" id="UP001138894">
    <property type="component" value="Unassembled WGS sequence"/>
</dbReference>
<sequence>MKNTATYHTSRDKEWIDESGVSIPYNRTTKAERLHERSSARILKSAISLNKKLSEFKNLIRKLSDEAYKVFMKEKNSKTKTKGNFTWYNFDRSIKIEVSISEPIRFDDLTIEAAKSKFDEFLDQNIESKNDFVKEMITDAFETQRSGKMDVKQVMNLSRYESKINDPLFSEAVALINQAVRKPKSKTYFRVWQKDEHGEYQNVDLNLSSI</sequence>
<dbReference type="RefSeq" id="WP_218544956.1">
    <property type="nucleotide sequence ID" value="NZ_JAGSPD010000003.1"/>
</dbReference>
<accession>A0A9X1F781</accession>
<evidence type="ECO:0000313" key="1">
    <source>
        <dbReference type="EMBL" id="MBV7268401.1"/>
    </source>
</evidence>
<comment type="caution">
    <text evidence="1">The sequence shown here is derived from an EMBL/GenBank/DDBJ whole genome shotgun (WGS) entry which is preliminary data.</text>
</comment>
<dbReference type="Pfam" id="PF11363">
    <property type="entry name" value="DUF3164"/>
    <property type="match status" value="1"/>
</dbReference>
<organism evidence="1 2">
    <name type="scientific">Winogradskyella luteola</name>
    <dbReference type="NCBI Taxonomy" id="2828330"/>
    <lineage>
        <taxon>Bacteria</taxon>
        <taxon>Pseudomonadati</taxon>
        <taxon>Bacteroidota</taxon>
        <taxon>Flavobacteriia</taxon>
        <taxon>Flavobacteriales</taxon>
        <taxon>Flavobacteriaceae</taxon>
        <taxon>Winogradskyella</taxon>
    </lineage>
</organism>
<dbReference type="InterPro" id="IPR021505">
    <property type="entry name" value="Phage_B3_Orf6"/>
</dbReference>
<gene>
    <name evidence="1" type="ORF">KCG49_04230</name>
</gene>
<dbReference type="EMBL" id="JAGSPD010000003">
    <property type="protein sequence ID" value="MBV7268401.1"/>
    <property type="molecule type" value="Genomic_DNA"/>
</dbReference>
<name>A0A9X1F781_9FLAO</name>
<proteinExistence type="predicted"/>
<reference evidence="1" key="1">
    <citation type="submission" date="2021-04" db="EMBL/GenBank/DDBJ databases">
        <authorList>
            <person name="Pira H."/>
            <person name="Risdian C."/>
            <person name="Wink J."/>
        </authorList>
    </citation>
    <scope>NUCLEOTIDE SEQUENCE</scope>
    <source>
        <strain evidence="1">WHY3</strain>
    </source>
</reference>